<evidence type="ECO:0000313" key="4">
    <source>
        <dbReference type="EMBL" id="TXG54013.1"/>
    </source>
</evidence>
<sequence length="580" mass="65761">MESDDISRKCEKLSLDDDNGPIERIKGSLQERGEQSLSLSLIGKAITNKVINREAFKSTISTIWQTKNEVTMELMGINIFKFRFQNYWDRKRILEGGPWLFDKQLLVLREASGSEKVTDLQFRYVPFWIQLHNLPLACLNREIGLHLGGLVGQVKEIDAGESGECVGQFIRIRVLIDVMNPLKRGLRVALGDDEKVNEVMICYERLPNFCYYCGKIGHLVRDCPLNTKEITSSSSFKFGPWMRAVSRTRSKGTGEKKNSPEGSREGGSSDTLENLRVKGSTKWNMGKDSSVLLRDGEQLDLMTELKSGNTIETKTAVSRTMVVSKQELLQLARSHSKEKITEDSTQNSKRMETTVTVTNPVIGENVSNQEGTMGSEDNGGKITNQKRWKRLAREKCGSVNEGNQSLGKKDGDMDIEEYSDRKKISVFTVDRIGQGGGLSLLWKNDIEVSIRSFTKGHIDAVIKDSDSLVWRFTGFYGEPIPSFRMHSWSLLRRLGRMSNLPWIVVGDFNEILQLDEKKGGVIRSNTTMSSFREAVDDCALMDMGYVGNKYTWSNRQFKGELIQERIDRAFCCLEWRKTFP</sequence>
<dbReference type="GO" id="GO:0003824">
    <property type="term" value="F:catalytic activity"/>
    <property type="evidence" value="ECO:0007669"/>
    <property type="project" value="InterPro"/>
</dbReference>
<dbReference type="GO" id="GO:0008270">
    <property type="term" value="F:zinc ion binding"/>
    <property type="evidence" value="ECO:0007669"/>
    <property type="project" value="UniProtKB-KW"/>
</dbReference>
<name>A0A5C7H9Y2_9ROSI</name>
<dbReference type="SUPFAM" id="SSF57756">
    <property type="entry name" value="Retrovirus zinc finger-like domains"/>
    <property type="match status" value="1"/>
</dbReference>
<gene>
    <name evidence="4" type="ORF">EZV62_019269</name>
</gene>
<feature type="domain" description="CCHC-type" evidence="3">
    <location>
        <begin position="210"/>
        <end position="224"/>
    </location>
</feature>
<dbReference type="Gene3D" id="3.60.10.10">
    <property type="entry name" value="Endonuclease/exonuclease/phosphatase"/>
    <property type="match status" value="1"/>
</dbReference>
<dbReference type="GO" id="GO:0003676">
    <property type="term" value="F:nucleic acid binding"/>
    <property type="evidence" value="ECO:0007669"/>
    <property type="project" value="InterPro"/>
</dbReference>
<accession>A0A5C7H9Y2</accession>
<feature type="region of interest" description="Disordered" evidence="2">
    <location>
        <begin position="247"/>
        <end position="274"/>
    </location>
</feature>
<protein>
    <recommendedName>
        <fullName evidence="3">CCHC-type domain-containing protein</fullName>
    </recommendedName>
</protein>
<dbReference type="Gene3D" id="4.10.60.10">
    <property type="entry name" value="Zinc finger, CCHC-type"/>
    <property type="match status" value="1"/>
</dbReference>
<dbReference type="AlphaFoldDB" id="A0A5C7H9Y2"/>
<dbReference type="InterPro" id="IPR036875">
    <property type="entry name" value="Znf_CCHC_sf"/>
</dbReference>
<dbReference type="InterPro" id="IPR036691">
    <property type="entry name" value="Endo/exonu/phosph_ase_sf"/>
</dbReference>
<evidence type="ECO:0000256" key="2">
    <source>
        <dbReference type="SAM" id="MobiDB-lite"/>
    </source>
</evidence>
<dbReference type="InterPro" id="IPR025836">
    <property type="entry name" value="Zn_knuckle_CX2CX4HX4C"/>
</dbReference>
<dbReference type="SMART" id="SM00343">
    <property type="entry name" value="ZnF_C2HC"/>
    <property type="match status" value="1"/>
</dbReference>
<dbReference type="PANTHER" id="PTHR31286">
    <property type="entry name" value="GLYCINE-RICH CELL WALL STRUCTURAL PROTEIN 1.8-LIKE"/>
    <property type="match status" value="1"/>
</dbReference>
<keyword evidence="1" id="KW-0479">Metal-binding</keyword>
<evidence type="ECO:0000256" key="1">
    <source>
        <dbReference type="PROSITE-ProRule" id="PRU00047"/>
    </source>
</evidence>
<reference evidence="5" key="1">
    <citation type="journal article" date="2019" name="Gigascience">
        <title>De novo genome assembly of the endangered Acer yangbiense, a plant species with extremely small populations endemic to Yunnan Province, China.</title>
        <authorList>
            <person name="Yang J."/>
            <person name="Wariss H.M."/>
            <person name="Tao L."/>
            <person name="Zhang R."/>
            <person name="Yun Q."/>
            <person name="Hollingsworth P."/>
            <person name="Dao Z."/>
            <person name="Luo G."/>
            <person name="Guo H."/>
            <person name="Ma Y."/>
            <person name="Sun W."/>
        </authorList>
    </citation>
    <scope>NUCLEOTIDE SEQUENCE [LARGE SCALE GENOMIC DNA]</scope>
    <source>
        <strain evidence="5">cv. Malutang</strain>
    </source>
</reference>
<dbReference type="Pfam" id="PF14111">
    <property type="entry name" value="DUF4283"/>
    <property type="match status" value="1"/>
</dbReference>
<keyword evidence="1" id="KW-0863">Zinc-finger</keyword>
<dbReference type="SUPFAM" id="SSF56219">
    <property type="entry name" value="DNase I-like"/>
    <property type="match status" value="1"/>
</dbReference>
<evidence type="ECO:0000313" key="5">
    <source>
        <dbReference type="Proteomes" id="UP000323000"/>
    </source>
</evidence>
<dbReference type="Proteomes" id="UP000323000">
    <property type="component" value="Chromosome 9"/>
</dbReference>
<organism evidence="4 5">
    <name type="scientific">Acer yangbiense</name>
    <dbReference type="NCBI Taxonomy" id="1000413"/>
    <lineage>
        <taxon>Eukaryota</taxon>
        <taxon>Viridiplantae</taxon>
        <taxon>Streptophyta</taxon>
        <taxon>Embryophyta</taxon>
        <taxon>Tracheophyta</taxon>
        <taxon>Spermatophyta</taxon>
        <taxon>Magnoliopsida</taxon>
        <taxon>eudicotyledons</taxon>
        <taxon>Gunneridae</taxon>
        <taxon>Pentapetalae</taxon>
        <taxon>rosids</taxon>
        <taxon>malvids</taxon>
        <taxon>Sapindales</taxon>
        <taxon>Sapindaceae</taxon>
        <taxon>Hippocastanoideae</taxon>
        <taxon>Acereae</taxon>
        <taxon>Acer</taxon>
    </lineage>
</organism>
<dbReference type="PANTHER" id="PTHR31286:SF167">
    <property type="entry name" value="OS09G0268800 PROTEIN"/>
    <property type="match status" value="1"/>
</dbReference>
<dbReference type="PROSITE" id="PS50158">
    <property type="entry name" value="ZF_CCHC"/>
    <property type="match status" value="1"/>
</dbReference>
<feature type="compositionally biased region" description="Basic and acidic residues" evidence="2">
    <location>
        <begin position="252"/>
        <end position="264"/>
    </location>
</feature>
<evidence type="ECO:0000259" key="3">
    <source>
        <dbReference type="PROSITE" id="PS50158"/>
    </source>
</evidence>
<keyword evidence="5" id="KW-1185">Reference proteome</keyword>
<dbReference type="Pfam" id="PF03372">
    <property type="entry name" value="Exo_endo_phos"/>
    <property type="match status" value="1"/>
</dbReference>
<dbReference type="EMBL" id="VAHF01000009">
    <property type="protein sequence ID" value="TXG54013.1"/>
    <property type="molecule type" value="Genomic_DNA"/>
</dbReference>
<dbReference type="InterPro" id="IPR005135">
    <property type="entry name" value="Endo/exonuclease/phosphatase"/>
</dbReference>
<dbReference type="OrthoDB" id="1001388at2759"/>
<comment type="caution">
    <text evidence="4">The sequence shown here is derived from an EMBL/GenBank/DDBJ whole genome shotgun (WGS) entry which is preliminary data.</text>
</comment>
<dbReference type="InterPro" id="IPR040256">
    <property type="entry name" value="At4g02000-like"/>
</dbReference>
<dbReference type="InterPro" id="IPR025558">
    <property type="entry name" value="DUF4283"/>
</dbReference>
<dbReference type="InterPro" id="IPR001878">
    <property type="entry name" value="Znf_CCHC"/>
</dbReference>
<keyword evidence="1" id="KW-0862">Zinc</keyword>
<dbReference type="Pfam" id="PF14392">
    <property type="entry name" value="zf-CCHC_4"/>
    <property type="match status" value="1"/>
</dbReference>
<proteinExistence type="predicted"/>